<protein>
    <submittedName>
        <fullName evidence="1">MarR family transcriptional regulator</fullName>
    </submittedName>
</protein>
<proteinExistence type="predicted"/>
<sequence>MKTHRENIREIITLVNTIEGLYDLGAKWRGVKANTLYLLYAIADEKIHTQKSLQKDWLFPRTTLNTIIKECQANGYISLKPITGAKRELQISLTPAGLDFANQILEPIHVAEEKAIEMTLNECSDQFIKDLQIFTANLKSSFDHSEIH</sequence>
<keyword evidence="2" id="KW-1185">Reference proteome</keyword>
<organism evidence="1 2">
    <name type="scientific">Lactococcus hircilactis</name>
    <dbReference type="NCBI Taxonomy" id="1494462"/>
    <lineage>
        <taxon>Bacteria</taxon>
        <taxon>Bacillati</taxon>
        <taxon>Bacillota</taxon>
        <taxon>Bacilli</taxon>
        <taxon>Lactobacillales</taxon>
        <taxon>Streptococcaceae</taxon>
        <taxon>Lactococcus</taxon>
    </lineage>
</organism>
<dbReference type="AlphaFoldDB" id="A0A7X1ZBD3"/>
<dbReference type="EMBL" id="WITJ01000014">
    <property type="protein sequence ID" value="MQW40261.1"/>
    <property type="molecule type" value="Genomic_DNA"/>
</dbReference>
<name>A0A7X1ZBD3_9LACT</name>
<dbReference type="InterPro" id="IPR036388">
    <property type="entry name" value="WH-like_DNA-bd_sf"/>
</dbReference>
<dbReference type="RefSeq" id="WP_153496923.1">
    <property type="nucleotide sequence ID" value="NZ_CAXYUY010000005.1"/>
</dbReference>
<evidence type="ECO:0000313" key="1">
    <source>
        <dbReference type="EMBL" id="MQW40261.1"/>
    </source>
</evidence>
<dbReference type="SUPFAM" id="SSF46785">
    <property type="entry name" value="Winged helix' DNA-binding domain"/>
    <property type="match status" value="1"/>
</dbReference>
<dbReference type="Proteomes" id="UP000439550">
    <property type="component" value="Unassembled WGS sequence"/>
</dbReference>
<dbReference type="OrthoDB" id="1904211at2"/>
<reference evidence="1 2" key="1">
    <citation type="submission" date="2019-10" db="EMBL/GenBank/DDBJ databases">
        <authorList>
            <person name="Dong K."/>
        </authorList>
    </citation>
    <scope>NUCLEOTIDE SEQUENCE [LARGE SCALE GENOMIC DNA]</scope>
    <source>
        <strain evidence="1 2">DSM 28960</strain>
    </source>
</reference>
<dbReference type="InterPro" id="IPR036390">
    <property type="entry name" value="WH_DNA-bd_sf"/>
</dbReference>
<dbReference type="Gene3D" id="1.10.10.10">
    <property type="entry name" value="Winged helix-like DNA-binding domain superfamily/Winged helix DNA-binding domain"/>
    <property type="match status" value="1"/>
</dbReference>
<comment type="caution">
    <text evidence="1">The sequence shown here is derived from an EMBL/GenBank/DDBJ whole genome shotgun (WGS) entry which is preliminary data.</text>
</comment>
<gene>
    <name evidence="1" type="ORF">GHI93_10015</name>
</gene>
<accession>A0A7X1ZBD3</accession>
<evidence type="ECO:0000313" key="2">
    <source>
        <dbReference type="Proteomes" id="UP000439550"/>
    </source>
</evidence>